<feature type="chain" id="PRO_5039733411" description="PEGA domain-containing protein" evidence="2">
    <location>
        <begin position="20"/>
        <end position="471"/>
    </location>
</feature>
<protein>
    <recommendedName>
        <fullName evidence="5">PEGA domain-containing protein</fullName>
    </recommendedName>
</protein>
<evidence type="ECO:0000313" key="4">
    <source>
        <dbReference type="Proteomes" id="UP000008178"/>
    </source>
</evidence>
<reference evidence="3 4" key="1">
    <citation type="journal article" date="2015" name="Genome Announc.">
        <title>Complete genome sequence of the human gut symbiont Roseburia hominis.</title>
        <authorList>
            <person name="Travis A.J."/>
            <person name="Kelly D."/>
            <person name="Flint H.J."/>
            <person name="Aminov R.I."/>
        </authorList>
    </citation>
    <scope>NUCLEOTIDE SEQUENCE [LARGE SCALE GENOMIC DNA]</scope>
    <source>
        <strain evidence="4">DSM 16839 / JCM 17582 / NCIMB 14029 / A2-183</strain>
    </source>
</reference>
<dbReference type="PROSITE" id="PS51257">
    <property type="entry name" value="PROKAR_LIPOPROTEIN"/>
    <property type="match status" value="1"/>
</dbReference>
<feature type="compositionally biased region" description="Low complexity" evidence="1">
    <location>
        <begin position="385"/>
        <end position="431"/>
    </location>
</feature>
<keyword evidence="2" id="KW-0732">Signal</keyword>
<dbReference type="eggNOG" id="ENOG502Z9II">
    <property type="taxonomic scope" value="Bacteria"/>
</dbReference>
<keyword evidence="4" id="KW-1185">Reference proteome</keyword>
<gene>
    <name evidence="3" type="ordered locus">RHOM_02320</name>
</gene>
<organism evidence="3 4">
    <name type="scientific">Roseburia hominis (strain DSM 16839 / JCM 17582 / NCIMB 14029 / A2-183)</name>
    <dbReference type="NCBI Taxonomy" id="585394"/>
    <lineage>
        <taxon>Bacteria</taxon>
        <taxon>Bacillati</taxon>
        <taxon>Bacillota</taxon>
        <taxon>Clostridia</taxon>
        <taxon>Lachnospirales</taxon>
        <taxon>Lachnospiraceae</taxon>
        <taxon>Roseburia</taxon>
    </lineage>
</organism>
<dbReference type="AlphaFoldDB" id="G2T1U2"/>
<dbReference type="KEGG" id="rho:RHOM_02320"/>
<evidence type="ECO:0000256" key="2">
    <source>
        <dbReference type="SAM" id="SignalP"/>
    </source>
</evidence>
<accession>G2T1U2</accession>
<feature type="signal peptide" evidence="2">
    <location>
        <begin position="1"/>
        <end position="19"/>
    </location>
</feature>
<feature type="compositionally biased region" description="Low complexity" evidence="1">
    <location>
        <begin position="443"/>
        <end position="456"/>
    </location>
</feature>
<dbReference type="RefSeq" id="WP_014078631.1">
    <property type="nucleotide sequence ID" value="NC_015977.1"/>
</dbReference>
<evidence type="ECO:0000256" key="1">
    <source>
        <dbReference type="SAM" id="MobiDB-lite"/>
    </source>
</evidence>
<name>G2T1U2_ROSHA</name>
<evidence type="ECO:0008006" key="5">
    <source>
        <dbReference type="Google" id="ProtNLM"/>
    </source>
</evidence>
<dbReference type="STRING" id="585394.RHOM_02320"/>
<dbReference type="EMBL" id="CP003040">
    <property type="protein sequence ID" value="AEN95586.1"/>
    <property type="molecule type" value="Genomic_DNA"/>
</dbReference>
<sequence length="471" mass="49720">MKKKIVRWILPVCMMLLLAGCGKSSNTVVTGTYYNPSKDAENTAQTVGTEADANDVLDAMEQGTEQEGTSIGADLFLITNNDMQAECLILTQLNSGKQYMYNYTIATRFLDKYGSRMPVSGFDAGRIIRVGEKDKQGRLVEAQISDLAWEYPDVTRYSVDEEHGAFKIADTNYSYDEDLFVVSDGSPLQLSDLTALDTLRVVGIDKKIYSISVTTGHGSLKLVNTSVFDGSYIQVGSKVFAQITGEMTIEIPEGTYTAAVANNGYGGSTEITITRGQETVLDLETLKGEGPKYGSILFAVNVEGAWLQVDGQLVDYSQPVELQYGVHTLTVTADGYDTYSKKLFVNSPEATIAIGMTGESGSSSTTTGSETQSSEADSSTSTGESADGQAGSLAGSLAGSHSDSSSSGSSSSSSSTSTGTSDTTSDAALDAIVNEILDKNGDSSSSSSNSSSTSDYLSTLTSLLNALKGNN</sequence>
<feature type="compositionally biased region" description="Low complexity" evidence="1">
    <location>
        <begin position="357"/>
        <end position="375"/>
    </location>
</feature>
<dbReference type="Proteomes" id="UP000008178">
    <property type="component" value="Chromosome"/>
</dbReference>
<proteinExistence type="predicted"/>
<dbReference type="HOGENOM" id="CLU_045668_0_0_9"/>
<feature type="region of interest" description="Disordered" evidence="1">
    <location>
        <begin position="355"/>
        <end position="456"/>
    </location>
</feature>
<evidence type="ECO:0000313" key="3">
    <source>
        <dbReference type="EMBL" id="AEN95586.1"/>
    </source>
</evidence>
<dbReference type="GeneID" id="93722322"/>